<keyword evidence="6" id="KW-0143">Chaperone</keyword>
<name>A0A183GH19_HELPZ</name>
<comment type="subcellular location">
    <subcellularLocation>
        <location evidence="1">Endoplasmic reticulum</location>
    </subcellularLocation>
</comment>
<evidence type="ECO:0000256" key="5">
    <source>
        <dbReference type="ARBA" id="ARBA00022824"/>
    </source>
</evidence>
<proteinExistence type="inferred from homology"/>
<dbReference type="PANTHER" id="PTHR17600">
    <property type="entry name" value="MESODERM DEVELOPMENT CANDIDATE 2"/>
    <property type="match status" value="1"/>
</dbReference>
<evidence type="ECO:0000256" key="3">
    <source>
        <dbReference type="ARBA" id="ARBA00022687"/>
    </source>
</evidence>
<dbReference type="GO" id="GO:0016055">
    <property type="term" value="P:Wnt signaling pathway"/>
    <property type="evidence" value="ECO:0007669"/>
    <property type="project" value="UniProtKB-KW"/>
</dbReference>
<evidence type="ECO:0000256" key="6">
    <source>
        <dbReference type="ARBA" id="ARBA00023186"/>
    </source>
</evidence>
<evidence type="ECO:0000256" key="4">
    <source>
        <dbReference type="ARBA" id="ARBA00022729"/>
    </source>
</evidence>
<evidence type="ECO:0000313" key="9">
    <source>
        <dbReference type="WBParaSite" id="HPBE_0002182701-mRNA-1"/>
    </source>
</evidence>
<protein>
    <submittedName>
        <fullName evidence="9">UBX domain-containing protein</fullName>
    </submittedName>
</protein>
<dbReference type="GO" id="GO:0006457">
    <property type="term" value="P:protein folding"/>
    <property type="evidence" value="ECO:0007669"/>
    <property type="project" value="InterPro"/>
</dbReference>
<dbReference type="InterPro" id="IPR019330">
    <property type="entry name" value="MESD"/>
</dbReference>
<dbReference type="PANTHER" id="PTHR17600:SF2">
    <property type="entry name" value="LRP CHAPERONE MESD"/>
    <property type="match status" value="1"/>
</dbReference>
<dbReference type="Proteomes" id="UP000050761">
    <property type="component" value="Unassembled WGS sequence"/>
</dbReference>
<keyword evidence="8" id="KW-1185">Reference proteome</keyword>
<evidence type="ECO:0000313" key="8">
    <source>
        <dbReference type="Proteomes" id="UP000050761"/>
    </source>
</evidence>
<sequence length="149" mass="17665">LLSDADLERLYEEWEKNDPDDDDDDELEKRKPPVVDLKDHNLKDKSPEELLKLTKKGQTLMMFVNVRNPKAPTEKDRSFTEKRTELWRSMLRNNHIICQVFLIDDDRAIFMFPDGSQAFEAKDFLLQQDEVTEVSMEGQQYTNKKKEEL</sequence>
<accession>A0A183GH19</accession>
<dbReference type="GO" id="GO:0005783">
    <property type="term" value="C:endoplasmic reticulum"/>
    <property type="evidence" value="ECO:0007669"/>
    <property type="project" value="UniProtKB-SubCell"/>
</dbReference>
<feature type="compositionally biased region" description="Basic and acidic residues" evidence="7">
    <location>
        <begin position="27"/>
        <end position="41"/>
    </location>
</feature>
<organism evidence="8 9">
    <name type="scientific">Heligmosomoides polygyrus</name>
    <name type="common">Parasitic roundworm</name>
    <dbReference type="NCBI Taxonomy" id="6339"/>
    <lineage>
        <taxon>Eukaryota</taxon>
        <taxon>Metazoa</taxon>
        <taxon>Ecdysozoa</taxon>
        <taxon>Nematoda</taxon>
        <taxon>Chromadorea</taxon>
        <taxon>Rhabditida</taxon>
        <taxon>Rhabditina</taxon>
        <taxon>Rhabditomorpha</taxon>
        <taxon>Strongyloidea</taxon>
        <taxon>Heligmosomidae</taxon>
        <taxon>Heligmosomoides</taxon>
    </lineage>
</organism>
<reference evidence="9" key="1">
    <citation type="submission" date="2019-09" db="UniProtKB">
        <authorList>
            <consortium name="WormBaseParasite"/>
        </authorList>
    </citation>
    <scope>IDENTIFICATION</scope>
</reference>
<evidence type="ECO:0000256" key="7">
    <source>
        <dbReference type="SAM" id="MobiDB-lite"/>
    </source>
</evidence>
<evidence type="ECO:0000256" key="1">
    <source>
        <dbReference type="ARBA" id="ARBA00004240"/>
    </source>
</evidence>
<dbReference type="Pfam" id="PF10185">
    <property type="entry name" value="Mesd"/>
    <property type="match status" value="1"/>
</dbReference>
<dbReference type="WBParaSite" id="HPBE_0002182701-mRNA-1">
    <property type="protein sequence ID" value="HPBE_0002182701-mRNA-1"/>
    <property type="gene ID" value="HPBE_0002182701"/>
</dbReference>
<dbReference type="AlphaFoldDB" id="A0A183GH19"/>
<comment type="similarity">
    <text evidence="2">Belongs to the MESD family.</text>
</comment>
<keyword evidence="4" id="KW-0732">Signal</keyword>
<feature type="region of interest" description="Disordered" evidence="7">
    <location>
        <begin position="12"/>
        <end position="41"/>
    </location>
</feature>
<keyword evidence="3" id="KW-0879">Wnt signaling pathway</keyword>
<dbReference type="Gene3D" id="3.30.70.260">
    <property type="match status" value="1"/>
</dbReference>
<evidence type="ECO:0000256" key="2">
    <source>
        <dbReference type="ARBA" id="ARBA00011068"/>
    </source>
</evidence>
<keyword evidence="5" id="KW-0256">Endoplasmic reticulum</keyword>